<protein>
    <submittedName>
        <fullName evidence="1">Uncharacterized protein</fullName>
    </submittedName>
</protein>
<reference evidence="1 2" key="1">
    <citation type="journal article" date="2020" name="Genome Biol. Evol.">
        <title>Comparative genomics of strictly vertically transmitted, feminizing microsporidia endosymbionts of amphipod crustaceans.</title>
        <authorList>
            <person name="Cormier A."/>
            <person name="Chebbi M.A."/>
            <person name="Giraud I."/>
            <person name="Wattier R."/>
            <person name="Teixeira M."/>
            <person name="Gilbert C."/>
            <person name="Rigaud T."/>
            <person name="Cordaux R."/>
        </authorList>
    </citation>
    <scope>NUCLEOTIDE SEQUENCE [LARGE SCALE GENOMIC DNA]</scope>
    <source>
        <strain evidence="1 2">Ou3-Ou53</strain>
    </source>
</reference>
<sequence>MDNLINKLEELKNLKNQRKSICTLLKHQKNSKILENFLSRNKFAKILDFMKSEDINLKDIEKTKEIIRKKLSECILFGNREDSKVLLSILIHLKENNIKEIFNGCLEKSTTNIKKLKIYDLVYELDGSYGDLSEIENTEMSPKALDKFLNELLNLQNKPSVLLNFYAKLEKKYFQKALAIIKEDEKNALEDIVYLAHKIQKRNNMMGVSIMDYIKGVISDLHVLRRQEDYSFFVKMFE</sequence>
<proteinExistence type="predicted"/>
<comment type="caution">
    <text evidence="1">The sequence shown here is derived from an EMBL/GenBank/DDBJ whole genome shotgun (WGS) entry which is preliminary data.</text>
</comment>
<dbReference type="EMBL" id="SBJO01000065">
    <property type="protein sequence ID" value="KAF9763619.1"/>
    <property type="molecule type" value="Genomic_DNA"/>
</dbReference>
<gene>
    <name evidence="1" type="ORF">NGRA_1165</name>
</gene>
<dbReference type="AlphaFoldDB" id="A0A9P6GYX9"/>
<evidence type="ECO:0000313" key="1">
    <source>
        <dbReference type="EMBL" id="KAF9763619.1"/>
    </source>
</evidence>
<keyword evidence="2" id="KW-1185">Reference proteome</keyword>
<evidence type="ECO:0000313" key="2">
    <source>
        <dbReference type="Proteomes" id="UP000740883"/>
    </source>
</evidence>
<accession>A0A9P6GYX9</accession>
<dbReference type="Proteomes" id="UP000740883">
    <property type="component" value="Unassembled WGS sequence"/>
</dbReference>
<name>A0A9P6GYX9_9MICR</name>
<dbReference type="OrthoDB" id="10601386at2759"/>
<organism evidence="1 2">
    <name type="scientific">Nosema granulosis</name>
    <dbReference type="NCBI Taxonomy" id="83296"/>
    <lineage>
        <taxon>Eukaryota</taxon>
        <taxon>Fungi</taxon>
        <taxon>Fungi incertae sedis</taxon>
        <taxon>Microsporidia</taxon>
        <taxon>Nosematidae</taxon>
        <taxon>Nosema</taxon>
    </lineage>
</organism>